<protein>
    <submittedName>
        <fullName evidence="1">Ku protein</fullName>
    </submittedName>
</protein>
<dbReference type="Proteomes" id="UP000616151">
    <property type="component" value="Unassembled WGS sequence"/>
</dbReference>
<dbReference type="EMBL" id="JAENHL010000007">
    <property type="protein sequence ID" value="MBK1867256.1"/>
    <property type="molecule type" value="Genomic_DNA"/>
</dbReference>
<reference evidence="1" key="1">
    <citation type="submission" date="2021-01" db="EMBL/GenBank/DDBJ databases">
        <authorList>
            <person name="Sun Q."/>
        </authorList>
    </citation>
    <scope>NUCLEOTIDE SEQUENCE</scope>
    <source>
        <strain evidence="1">YIM B02566</strain>
    </source>
</reference>
<name>A0ACC5R3K8_9HYPH</name>
<sequence>MRAQWKGHLRLSLVTIAVELHAATEASARPSLHQLDKKSGKRIRYEKIVPGKGKVADENIVKGFELGSGKHVILTPEELDKIKLATKHSIELSQFVDYCDIDPRYFERPYYLTPADDVSAEGYVVIREALKAAKKAGIGQMVMRGKENLVAVRPCGDGLLLETLRYADELKKSDKAFSHVPAKRPAKDMIELATELIERKSGPFKPAAFKDHYGDALKALVAEKRKRGKVTDVEEDETPRPKGDNVIDLMDALKKSIGGKSAAAPKPRKPAPRKKARR</sequence>
<gene>
    <name evidence="1" type="ORF">JHL16_12945</name>
</gene>
<accession>A0ACC5R3K8</accession>
<proteinExistence type="predicted"/>
<evidence type="ECO:0000313" key="2">
    <source>
        <dbReference type="Proteomes" id="UP000616151"/>
    </source>
</evidence>
<comment type="caution">
    <text evidence="1">The sequence shown here is derived from an EMBL/GenBank/DDBJ whole genome shotgun (WGS) entry which is preliminary data.</text>
</comment>
<evidence type="ECO:0000313" key="1">
    <source>
        <dbReference type="EMBL" id="MBK1867256.1"/>
    </source>
</evidence>
<keyword evidence="2" id="KW-1185">Reference proteome</keyword>
<organism evidence="1 2">
    <name type="scientific">Taklimakanibacter albus</name>
    <dbReference type="NCBI Taxonomy" id="2800327"/>
    <lineage>
        <taxon>Bacteria</taxon>
        <taxon>Pseudomonadati</taxon>
        <taxon>Pseudomonadota</taxon>
        <taxon>Alphaproteobacteria</taxon>
        <taxon>Hyphomicrobiales</taxon>
        <taxon>Aestuariivirgaceae</taxon>
        <taxon>Taklimakanibacter</taxon>
    </lineage>
</organism>